<dbReference type="EC" id="3.5.1.2" evidence="8"/>
<keyword evidence="5 8" id="KW-0378">Hydrolase</keyword>
<comment type="catalytic activity">
    <reaction evidence="8">
        <text>L-glutamine + H2O = L-glutamate + NH4(+)</text>
        <dbReference type="Rhea" id="RHEA:15889"/>
        <dbReference type="ChEBI" id="CHEBI:15377"/>
        <dbReference type="ChEBI" id="CHEBI:28938"/>
        <dbReference type="ChEBI" id="CHEBI:29985"/>
        <dbReference type="ChEBI" id="CHEBI:58359"/>
        <dbReference type="EC" id="3.5.1.2"/>
    </reaction>
</comment>
<dbReference type="InterPro" id="IPR029062">
    <property type="entry name" value="Class_I_gatase-like"/>
</dbReference>
<dbReference type="GO" id="GO:0005524">
    <property type="term" value="F:ATP binding"/>
    <property type="evidence" value="ECO:0007669"/>
    <property type="project" value="UniProtKB-KW"/>
</dbReference>
<keyword evidence="4 8" id="KW-0658">Purine biosynthesis</keyword>
<dbReference type="GO" id="GO:0005737">
    <property type="term" value="C:cytoplasm"/>
    <property type="evidence" value="ECO:0007669"/>
    <property type="project" value="UniProtKB-SubCell"/>
</dbReference>
<dbReference type="NCBIfam" id="TIGR01737">
    <property type="entry name" value="FGAM_synth_I"/>
    <property type="match status" value="1"/>
</dbReference>
<accession>A0A7C3IXD0</accession>
<dbReference type="Pfam" id="PF13507">
    <property type="entry name" value="GATase_5"/>
    <property type="match status" value="1"/>
</dbReference>
<gene>
    <name evidence="8 9" type="primary">purQ</name>
    <name evidence="9" type="ORF">ENS19_04625</name>
</gene>
<feature type="active site" evidence="8">
    <location>
        <position position="230"/>
    </location>
</feature>
<keyword evidence="1 8" id="KW-0963">Cytoplasm</keyword>
<dbReference type="EC" id="6.3.5.3" evidence="8"/>
<feature type="active site" evidence="8">
    <location>
        <position position="228"/>
    </location>
</feature>
<dbReference type="AlphaFoldDB" id="A0A7C3IXD0"/>
<comment type="caution">
    <text evidence="9">The sequence shown here is derived from an EMBL/GenBank/DDBJ whole genome shotgun (WGS) entry which is preliminary data.</text>
</comment>
<evidence type="ECO:0000256" key="8">
    <source>
        <dbReference type="HAMAP-Rule" id="MF_00421"/>
    </source>
</evidence>
<keyword evidence="6 8" id="KW-0067">ATP-binding</keyword>
<dbReference type="InterPro" id="IPR010075">
    <property type="entry name" value="PRibForGlyAmidine_synth_PurQ"/>
</dbReference>
<evidence type="ECO:0000256" key="4">
    <source>
        <dbReference type="ARBA" id="ARBA00022755"/>
    </source>
</evidence>
<organism evidence="9">
    <name type="scientific">Candidatus Methanomethylicus mesodigestus</name>
    <dbReference type="NCBI Taxonomy" id="1867258"/>
    <lineage>
        <taxon>Archaea</taxon>
        <taxon>Thermoproteota</taxon>
        <taxon>Methanosuratincolia</taxon>
        <taxon>Candidatus Methanomethylicales</taxon>
        <taxon>Candidatus Methanomethylicaceae</taxon>
        <taxon>Candidatus Methanomethylicus</taxon>
    </lineage>
</organism>
<dbReference type="GO" id="GO:0004359">
    <property type="term" value="F:glutaminase activity"/>
    <property type="evidence" value="ECO:0007669"/>
    <property type="project" value="UniProtKB-EC"/>
</dbReference>
<dbReference type="SUPFAM" id="SSF52317">
    <property type="entry name" value="Class I glutamine amidotransferase-like"/>
    <property type="match status" value="1"/>
</dbReference>
<comment type="pathway">
    <text evidence="8">Purine metabolism; IMP biosynthesis via de novo pathway; 5-amino-1-(5-phospho-D-ribosyl)imidazole from N(2)-formyl-N(1)-(5-phospho-D-ribosyl)glycinamide: step 1/2.</text>
</comment>
<dbReference type="SMART" id="SM01211">
    <property type="entry name" value="GATase_5"/>
    <property type="match status" value="1"/>
</dbReference>
<dbReference type="CDD" id="cd01740">
    <property type="entry name" value="GATase1_FGAR_AT"/>
    <property type="match status" value="1"/>
</dbReference>
<dbReference type="PROSITE" id="PS51273">
    <property type="entry name" value="GATASE_TYPE_1"/>
    <property type="match status" value="1"/>
</dbReference>
<keyword evidence="3 8" id="KW-0547">Nucleotide-binding</keyword>
<dbReference type="Gene3D" id="3.40.50.880">
    <property type="match status" value="1"/>
</dbReference>
<sequence length="265" mass="29297">MKLKDAKACVLRVGGTNCDWEIKWVLEEMGLHTEILHMNQAADKDLMNYQLIVFPGGFSYGDYVRAGAIWSRELITKMGKKLESYIDDGRLVLGICNGFQVLVEAGALPGDGKSLSGIPSAVLANNKSSKYECRWVRMKVERTKTYFARSLKPGQIISIPVGHGEGRFLIGSEDGLESIMKNGQVVLRYAKEDGSYAEGAYPDNPNGSLMDIAAICNKEGNVMGMMPHPERAFFGWQTPYAQMRGKKYADGKAIFEGAIKYIESC</sequence>
<protein>
    <recommendedName>
        <fullName evidence="8">Phosphoribosylformylglycinamidine synthase subunit PurQ</fullName>
        <shortName evidence="8">FGAM synthase</shortName>
        <ecNumber evidence="8">6.3.5.3</ecNumber>
    </recommendedName>
    <alternativeName>
        <fullName evidence="8">Formylglycinamide ribonucleotide amidotransferase subunit I</fullName>
        <shortName evidence="8">FGAR amidotransferase I</shortName>
        <shortName evidence="8">FGAR-AT I</shortName>
    </alternativeName>
    <alternativeName>
        <fullName evidence="8">Glutaminase PurQ</fullName>
        <ecNumber evidence="8">3.5.1.2</ecNumber>
    </alternativeName>
    <alternativeName>
        <fullName evidence="8">Phosphoribosylformylglycinamidine synthase subunit I</fullName>
    </alternativeName>
</protein>
<dbReference type="HAMAP" id="MF_00421">
    <property type="entry name" value="PurQ"/>
    <property type="match status" value="1"/>
</dbReference>
<dbReference type="PIRSF" id="PIRSF001586">
    <property type="entry name" value="FGAM_synth_I"/>
    <property type="match status" value="1"/>
</dbReference>
<name>A0A7C3IXD0_9CREN</name>
<dbReference type="PANTHER" id="PTHR47552">
    <property type="entry name" value="PHOSPHORIBOSYLFORMYLGLYCINAMIDINE SYNTHASE SUBUNIT PURQ"/>
    <property type="match status" value="1"/>
</dbReference>
<dbReference type="GO" id="GO:0004642">
    <property type="term" value="F:phosphoribosylformylglycinamidine synthase activity"/>
    <property type="evidence" value="ECO:0007669"/>
    <property type="project" value="UniProtKB-UniRule"/>
</dbReference>
<dbReference type="PANTHER" id="PTHR47552:SF1">
    <property type="entry name" value="PHOSPHORIBOSYLFORMYLGLYCINAMIDINE SYNTHASE SUBUNIT PURQ"/>
    <property type="match status" value="1"/>
</dbReference>
<evidence type="ECO:0000256" key="7">
    <source>
        <dbReference type="ARBA" id="ARBA00022962"/>
    </source>
</evidence>
<evidence type="ECO:0000256" key="1">
    <source>
        <dbReference type="ARBA" id="ARBA00022490"/>
    </source>
</evidence>
<comment type="catalytic activity">
    <reaction evidence="8">
        <text>N(2)-formyl-N(1)-(5-phospho-beta-D-ribosyl)glycinamide + L-glutamine + ATP + H2O = 2-formamido-N(1)-(5-O-phospho-beta-D-ribosyl)acetamidine + L-glutamate + ADP + phosphate + H(+)</text>
        <dbReference type="Rhea" id="RHEA:17129"/>
        <dbReference type="ChEBI" id="CHEBI:15377"/>
        <dbReference type="ChEBI" id="CHEBI:15378"/>
        <dbReference type="ChEBI" id="CHEBI:29985"/>
        <dbReference type="ChEBI" id="CHEBI:30616"/>
        <dbReference type="ChEBI" id="CHEBI:43474"/>
        <dbReference type="ChEBI" id="CHEBI:58359"/>
        <dbReference type="ChEBI" id="CHEBI:147286"/>
        <dbReference type="ChEBI" id="CHEBI:147287"/>
        <dbReference type="ChEBI" id="CHEBI:456216"/>
        <dbReference type="EC" id="6.3.5.3"/>
    </reaction>
</comment>
<dbReference type="GO" id="GO:0006189">
    <property type="term" value="P:'de novo' IMP biosynthetic process"/>
    <property type="evidence" value="ECO:0007669"/>
    <property type="project" value="UniProtKB-UniRule"/>
</dbReference>
<dbReference type="NCBIfam" id="NF002957">
    <property type="entry name" value="PRK03619.1"/>
    <property type="match status" value="1"/>
</dbReference>
<comment type="subunit">
    <text evidence="8">Part of the FGAM synthase complex composed of 1 PurL, 1 PurQ and 2 PurS subunits.</text>
</comment>
<evidence type="ECO:0000256" key="5">
    <source>
        <dbReference type="ARBA" id="ARBA00022801"/>
    </source>
</evidence>
<keyword evidence="7 8" id="KW-0315">Glutamine amidotransferase</keyword>
<proteinExistence type="inferred from homology"/>
<evidence type="ECO:0000313" key="9">
    <source>
        <dbReference type="EMBL" id="HFK20550.1"/>
    </source>
</evidence>
<dbReference type="UniPathway" id="UPA00074">
    <property type="reaction ID" value="UER00128"/>
</dbReference>
<dbReference type="EMBL" id="DSTX01000007">
    <property type="protein sequence ID" value="HFK20550.1"/>
    <property type="molecule type" value="Genomic_DNA"/>
</dbReference>
<evidence type="ECO:0000256" key="2">
    <source>
        <dbReference type="ARBA" id="ARBA00022598"/>
    </source>
</evidence>
<comment type="subcellular location">
    <subcellularLocation>
        <location evidence="8">Cytoplasm</location>
    </subcellularLocation>
</comment>
<comment type="function">
    <text evidence="8">Part of the phosphoribosylformylglycinamidine synthase complex involved in the purines biosynthetic pathway. Catalyzes the ATP-dependent conversion of formylglycinamide ribonucleotide (FGAR) and glutamine to yield formylglycinamidine ribonucleotide (FGAM) and glutamate. The FGAM synthase complex is composed of three subunits. PurQ produces an ammonia molecule by converting glutamine to glutamate. PurL transfers the ammonia molecule to FGAR to form FGAM in an ATP-dependent manner. PurS interacts with PurQ and PurL and is thought to assist in the transfer of the ammonia molecule from PurQ to PurL.</text>
</comment>
<evidence type="ECO:0000256" key="3">
    <source>
        <dbReference type="ARBA" id="ARBA00022741"/>
    </source>
</evidence>
<evidence type="ECO:0000256" key="6">
    <source>
        <dbReference type="ARBA" id="ARBA00022840"/>
    </source>
</evidence>
<feature type="active site" description="Nucleophile" evidence="8">
    <location>
        <position position="96"/>
    </location>
</feature>
<reference evidence="9" key="1">
    <citation type="journal article" date="2020" name="mSystems">
        <title>Genome- and Community-Level Interaction Insights into Carbon Utilization and Element Cycling Functions of Hydrothermarchaeota in Hydrothermal Sediment.</title>
        <authorList>
            <person name="Zhou Z."/>
            <person name="Liu Y."/>
            <person name="Xu W."/>
            <person name="Pan J."/>
            <person name="Luo Z.H."/>
            <person name="Li M."/>
        </authorList>
    </citation>
    <scope>NUCLEOTIDE SEQUENCE [LARGE SCALE GENOMIC DNA]</scope>
    <source>
        <strain evidence="9">SpSt-468</strain>
    </source>
</reference>
<keyword evidence="2 8" id="KW-0436">Ligase</keyword>